<comment type="catalytic activity">
    <reaction evidence="10 11">
        <text>(R)-pantoate + NADP(+) = 2-dehydropantoate + NADPH + H(+)</text>
        <dbReference type="Rhea" id="RHEA:16233"/>
        <dbReference type="ChEBI" id="CHEBI:11561"/>
        <dbReference type="ChEBI" id="CHEBI:15378"/>
        <dbReference type="ChEBI" id="CHEBI:15980"/>
        <dbReference type="ChEBI" id="CHEBI:57783"/>
        <dbReference type="ChEBI" id="CHEBI:58349"/>
        <dbReference type="EC" id="1.1.1.169"/>
    </reaction>
</comment>
<dbReference type="Gene3D" id="1.10.1040.10">
    <property type="entry name" value="N-(1-d-carboxylethyl)-l-norvaline Dehydrogenase, domain 2"/>
    <property type="match status" value="1"/>
</dbReference>
<evidence type="ECO:0000256" key="5">
    <source>
        <dbReference type="ARBA" id="ARBA00019465"/>
    </source>
</evidence>
<dbReference type="KEGG" id="psin:CAK95_01875"/>
<dbReference type="EMBL" id="CP021112">
    <property type="protein sequence ID" value="ARQ02705.1"/>
    <property type="molecule type" value="Genomic_DNA"/>
</dbReference>
<dbReference type="FunFam" id="3.40.50.720:FF:000307">
    <property type="entry name" value="2-dehydropantoate 2-reductase"/>
    <property type="match status" value="1"/>
</dbReference>
<dbReference type="GO" id="GO:0008677">
    <property type="term" value="F:2-dehydropantoate 2-reductase activity"/>
    <property type="evidence" value="ECO:0007669"/>
    <property type="project" value="UniProtKB-EC"/>
</dbReference>
<protein>
    <recommendedName>
        <fullName evidence="5 11">2-dehydropantoate 2-reductase</fullName>
        <ecNumber evidence="4 11">1.1.1.169</ecNumber>
    </recommendedName>
    <alternativeName>
        <fullName evidence="9 11">Ketopantoate reductase</fullName>
    </alternativeName>
</protein>
<gene>
    <name evidence="14" type="ORF">CAK95_01875</name>
</gene>
<evidence type="ECO:0000256" key="10">
    <source>
        <dbReference type="ARBA" id="ARBA00048793"/>
    </source>
</evidence>
<dbReference type="SUPFAM" id="SSF48179">
    <property type="entry name" value="6-phosphogluconate dehydrogenase C-terminal domain-like"/>
    <property type="match status" value="1"/>
</dbReference>
<evidence type="ECO:0000256" key="8">
    <source>
        <dbReference type="ARBA" id="ARBA00023002"/>
    </source>
</evidence>
<feature type="domain" description="Ketopantoate reductase C-terminal" evidence="13">
    <location>
        <begin position="179"/>
        <end position="301"/>
    </location>
</feature>
<evidence type="ECO:0000256" key="9">
    <source>
        <dbReference type="ARBA" id="ARBA00032024"/>
    </source>
</evidence>
<comment type="function">
    <text evidence="1 11">Catalyzes the NADPH-dependent reduction of ketopantoate into pantoic acid.</text>
</comment>
<dbReference type="Pfam" id="PF02558">
    <property type="entry name" value="ApbA"/>
    <property type="match status" value="1"/>
</dbReference>
<dbReference type="InterPro" id="IPR008927">
    <property type="entry name" value="6-PGluconate_DH-like_C_sf"/>
</dbReference>
<dbReference type="InterPro" id="IPR003710">
    <property type="entry name" value="ApbA"/>
</dbReference>
<dbReference type="InterPro" id="IPR013328">
    <property type="entry name" value="6PGD_dom2"/>
</dbReference>
<dbReference type="NCBIfam" id="TIGR00745">
    <property type="entry name" value="apbA_panE"/>
    <property type="match status" value="1"/>
</dbReference>
<reference evidence="14 15" key="1">
    <citation type="submission" date="2017-05" db="EMBL/GenBank/DDBJ databases">
        <title>Full genome sequence of Pseudorhodoplanes sinuspersici.</title>
        <authorList>
            <person name="Dastgheib S.M.M."/>
            <person name="Shavandi M."/>
            <person name="Tirandaz H."/>
        </authorList>
    </citation>
    <scope>NUCLEOTIDE SEQUENCE [LARGE SCALE GENOMIC DNA]</scope>
    <source>
        <strain evidence="14 15">RIPI110</strain>
    </source>
</reference>
<dbReference type="GO" id="GO:0015940">
    <property type="term" value="P:pantothenate biosynthetic process"/>
    <property type="evidence" value="ECO:0007669"/>
    <property type="project" value="UniProtKB-UniPathway"/>
</dbReference>
<proteinExistence type="inferred from homology"/>
<dbReference type="EC" id="1.1.1.169" evidence="4 11"/>
<keyword evidence="6 11" id="KW-0566">Pantothenate biosynthesis</keyword>
<comment type="similarity">
    <text evidence="3 11">Belongs to the ketopantoate reductase family.</text>
</comment>
<evidence type="ECO:0000256" key="1">
    <source>
        <dbReference type="ARBA" id="ARBA00002919"/>
    </source>
</evidence>
<evidence type="ECO:0000256" key="3">
    <source>
        <dbReference type="ARBA" id="ARBA00007870"/>
    </source>
</evidence>
<keyword evidence="15" id="KW-1185">Reference proteome</keyword>
<dbReference type="PANTHER" id="PTHR21708">
    <property type="entry name" value="PROBABLE 2-DEHYDROPANTOATE 2-REDUCTASE"/>
    <property type="match status" value="1"/>
</dbReference>
<dbReference type="OrthoDB" id="9796561at2"/>
<evidence type="ECO:0000259" key="13">
    <source>
        <dbReference type="Pfam" id="PF08546"/>
    </source>
</evidence>
<name>A0A1W7A129_9HYPH</name>
<dbReference type="UniPathway" id="UPA00028">
    <property type="reaction ID" value="UER00004"/>
</dbReference>
<dbReference type="STRING" id="1235591.CAK95_01875"/>
<dbReference type="Pfam" id="PF08546">
    <property type="entry name" value="ApbA_C"/>
    <property type="match status" value="1"/>
</dbReference>
<dbReference type="RefSeq" id="WP_086091137.1">
    <property type="nucleotide sequence ID" value="NZ_CP021112.1"/>
</dbReference>
<evidence type="ECO:0000256" key="7">
    <source>
        <dbReference type="ARBA" id="ARBA00022857"/>
    </source>
</evidence>
<dbReference type="FunFam" id="1.10.1040.10:FF:000017">
    <property type="entry name" value="2-dehydropantoate 2-reductase"/>
    <property type="match status" value="1"/>
</dbReference>
<keyword evidence="8 11" id="KW-0560">Oxidoreductase</keyword>
<comment type="pathway">
    <text evidence="2 11">Cofactor biosynthesis; (R)-pantothenate biosynthesis; (R)-pantoate from 3-methyl-2-oxobutanoate: step 2/2.</text>
</comment>
<dbReference type="SUPFAM" id="SSF51735">
    <property type="entry name" value="NAD(P)-binding Rossmann-fold domains"/>
    <property type="match status" value="1"/>
</dbReference>
<dbReference type="InterPro" id="IPR051402">
    <property type="entry name" value="KPR-Related"/>
</dbReference>
<dbReference type="PANTHER" id="PTHR21708:SF26">
    <property type="entry name" value="2-DEHYDROPANTOATE 2-REDUCTASE"/>
    <property type="match status" value="1"/>
</dbReference>
<evidence type="ECO:0000256" key="4">
    <source>
        <dbReference type="ARBA" id="ARBA00013014"/>
    </source>
</evidence>
<organism evidence="14 15">
    <name type="scientific">Pseudorhodoplanes sinuspersici</name>
    <dbReference type="NCBI Taxonomy" id="1235591"/>
    <lineage>
        <taxon>Bacteria</taxon>
        <taxon>Pseudomonadati</taxon>
        <taxon>Pseudomonadota</taxon>
        <taxon>Alphaproteobacteria</taxon>
        <taxon>Hyphomicrobiales</taxon>
        <taxon>Pseudorhodoplanes</taxon>
    </lineage>
</organism>
<evidence type="ECO:0000256" key="11">
    <source>
        <dbReference type="RuleBase" id="RU362068"/>
    </source>
</evidence>
<feature type="domain" description="Ketopantoate reductase N-terminal" evidence="12">
    <location>
        <begin position="3"/>
        <end position="152"/>
    </location>
</feature>
<sequence>MRIAVMAAGAVGGYFGARMAAAGHDVAFVARGAHRDAIRTKGLIVESPLGNLHLKDVNATDDPRAVGPVDVVLFAVKLWDTEAAAEQTRPMVGPNTRVITLQNGVDSVEHIAPILGDDHVIGGSTYIVTTIAEPGVIRHSGPGARIVCGRLDGRDDGTLNRYAAEFKAAGIDFNVTTTMKTDMWKKFVLLSGTSGITASTRRTIGDILADPDMKNLFHKLMSEAVAVGRASGVDLPANYADEQMKTAQGFPPSMRASMANDLNNGNRLELDWLAGKVVELGHKFSVPVPASEVIYAVLKPYRMGRPD</sequence>
<dbReference type="AlphaFoldDB" id="A0A1W7A129"/>
<dbReference type="InterPro" id="IPR036291">
    <property type="entry name" value="NAD(P)-bd_dom_sf"/>
</dbReference>
<evidence type="ECO:0000259" key="12">
    <source>
        <dbReference type="Pfam" id="PF02558"/>
    </source>
</evidence>
<dbReference type="Proteomes" id="UP000194137">
    <property type="component" value="Chromosome"/>
</dbReference>
<evidence type="ECO:0000256" key="6">
    <source>
        <dbReference type="ARBA" id="ARBA00022655"/>
    </source>
</evidence>
<accession>A0A1W7A129</accession>
<evidence type="ECO:0000313" key="15">
    <source>
        <dbReference type="Proteomes" id="UP000194137"/>
    </source>
</evidence>
<dbReference type="Gene3D" id="3.40.50.720">
    <property type="entry name" value="NAD(P)-binding Rossmann-like Domain"/>
    <property type="match status" value="1"/>
</dbReference>
<evidence type="ECO:0000313" key="14">
    <source>
        <dbReference type="EMBL" id="ARQ02705.1"/>
    </source>
</evidence>
<dbReference type="InterPro" id="IPR013752">
    <property type="entry name" value="KPA_reductase"/>
</dbReference>
<evidence type="ECO:0000256" key="2">
    <source>
        <dbReference type="ARBA" id="ARBA00004994"/>
    </source>
</evidence>
<keyword evidence="7 11" id="KW-0521">NADP</keyword>
<dbReference type="InterPro" id="IPR013332">
    <property type="entry name" value="KPR_N"/>
</dbReference>
<dbReference type="GO" id="GO:0005737">
    <property type="term" value="C:cytoplasm"/>
    <property type="evidence" value="ECO:0007669"/>
    <property type="project" value="TreeGrafter"/>
</dbReference>